<feature type="non-terminal residue" evidence="2">
    <location>
        <position position="1"/>
    </location>
</feature>
<proteinExistence type="predicted"/>
<accession>A0A433A060</accession>
<evidence type="ECO:0000313" key="3">
    <source>
        <dbReference type="Proteomes" id="UP000268093"/>
    </source>
</evidence>
<gene>
    <name evidence="2" type="ORF">BC936DRAFT_142644</name>
</gene>
<comment type="caution">
    <text evidence="2">The sequence shown here is derived from an EMBL/GenBank/DDBJ whole genome shotgun (WGS) entry which is preliminary data.</text>
</comment>
<protein>
    <submittedName>
        <fullName evidence="2">Uncharacterized protein</fullName>
    </submittedName>
</protein>
<evidence type="ECO:0000313" key="2">
    <source>
        <dbReference type="EMBL" id="RUO96094.1"/>
    </source>
</evidence>
<keyword evidence="3" id="KW-1185">Reference proteome</keyword>
<organism evidence="2 3">
    <name type="scientific">Jimgerdemannia flammicorona</name>
    <dbReference type="NCBI Taxonomy" id="994334"/>
    <lineage>
        <taxon>Eukaryota</taxon>
        <taxon>Fungi</taxon>
        <taxon>Fungi incertae sedis</taxon>
        <taxon>Mucoromycota</taxon>
        <taxon>Mucoromycotina</taxon>
        <taxon>Endogonomycetes</taxon>
        <taxon>Endogonales</taxon>
        <taxon>Endogonaceae</taxon>
        <taxon>Jimgerdemannia</taxon>
    </lineage>
</organism>
<evidence type="ECO:0000256" key="1">
    <source>
        <dbReference type="SAM" id="MobiDB-lite"/>
    </source>
</evidence>
<dbReference type="EMBL" id="RBNI01023421">
    <property type="protein sequence ID" value="RUO96094.1"/>
    <property type="molecule type" value="Genomic_DNA"/>
</dbReference>
<dbReference type="Proteomes" id="UP000268093">
    <property type="component" value="Unassembled WGS sequence"/>
</dbReference>
<sequence length="147" mass="17215">CWRESQKLRHRRLQNSNDICNSSTNKARFDHVLSQHYMRCLIKKSRHHRLPSNRCTWTSPVNPQLETSRREDRYHRSPLFVHQISSIQAKGGFQVDRIVHLEITNYNAMACMARRIPFKYQTDGRKGRNYARPRSPAVGAGSPSKKV</sequence>
<dbReference type="AlphaFoldDB" id="A0A433A060"/>
<reference evidence="2 3" key="1">
    <citation type="journal article" date="2018" name="New Phytol.">
        <title>Phylogenomics of Endogonaceae and evolution of mycorrhizas within Mucoromycota.</title>
        <authorList>
            <person name="Chang Y."/>
            <person name="Desiro A."/>
            <person name="Na H."/>
            <person name="Sandor L."/>
            <person name="Lipzen A."/>
            <person name="Clum A."/>
            <person name="Barry K."/>
            <person name="Grigoriev I.V."/>
            <person name="Martin F.M."/>
            <person name="Stajich J.E."/>
            <person name="Smith M.E."/>
            <person name="Bonito G."/>
            <person name="Spatafora J.W."/>
        </authorList>
    </citation>
    <scope>NUCLEOTIDE SEQUENCE [LARGE SCALE GENOMIC DNA]</scope>
    <source>
        <strain evidence="2 3">GMNB39</strain>
    </source>
</reference>
<feature type="region of interest" description="Disordered" evidence="1">
    <location>
        <begin position="123"/>
        <end position="147"/>
    </location>
</feature>
<name>A0A433A060_9FUNG</name>